<dbReference type="GO" id="GO:0016787">
    <property type="term" value="F:hydrolase activity"/>
    <property type="evidence" value="ECO:0007669"/>
    <property type="project" value="UniProtKB-UniRule"/>
</dbReference>
<accession>A0AAW7ZFJ9</accession>
<evidence type="ECO:0000313" key="6">
    <source>
        <dbReference type="EMBL" id="MDO7788020.1"/>
    </source>
</evidence>
<dbReference type="PANTHER" id="PTHR14226">
    <property type="entry name" value="NEUROPATHY TARGET ESTERASE/SWISS CHEESE D.MELANOGASTER"/>
    <property type="match status" value="1"/>
</dbReference>
<evidence type="ECO:0000256" key="4">
    <source>
        <dbReference type="PROSITE-ProRule" id="PRU01161"/>
    </source>
</evidence>
<evidence type="ECO:0000256" key="2">
    <source>
        <dbReference type="ARBA" id="ARBA00022963"/>
    </source>
</evidence>
<keyword evidence="1 4" id="KW-0378">Hydrolase</keyword>
<name>A0AAW7ZFJ9_9FIRM</name>
<feature type="short sequence motif" description="GXSXG" evidence="4">
    <location>
        <begin position="37"/>
        <end position="41"/>
    </location>
</feature>
<proteinExistence type="predicted"/>
<reference evidence="6" key="1">
    <citation type="journal article" date="2023" name="J. Hazard. Mater.">
        <title>Anaerobic biodegradation of pyrene and benzo[a]pyrene by a new sulfate-reducing Desulforamulus aquiferis strain DSA.</title>
        <authorList>
            <person name="Zhang Z."/>
            <person name="Sun J."/>
            <person name="Gong X."/>
            <person name="Wang C."/>
            <person name="Wang H."/>
        </authorList>
    </citation>
    <scope>NUCLEOTIDE SEQUENCE</scope>
    <source>
        <strain evidence="6">DSA</strain>
    </source>
</reference>
<feature type="domain" description="PNPLA" evidence="5">
    <location>
        <begin position="6"/>
        <end position="206"/>
    </location>
</feature>
<organism evidence="6 7">
    <name type="scientific">Desulforamulus aquiferis</name>
    <dbReference type="NCBI Taxonomy" id="1397668"/>
    <lineage>
        <taxon>Bacteria</taxon>
        <taxon>Bacillati</taxon>
        <taxon>Bacillota</taxon>
        <taxon>Clostridia</taxon>
        <taxon>Eubacteriales</taxon>
        <taxon>Peptococcaceae</taxon>
        <taxon>Desulforamulus</taxon>
    </lineage>
</organism>
<evidence type="ECO:0000259" key="5">
    <source>
        <dbReference type="PROSITE" id="PS51635"/>
    </source>
</evidence>
<dbReference type="SUPFAM" id="SSF52151">
    <property type="entry name" value="FabD/lysophospholipase-like"/>
    <property type="match status" value="1"/>
</dbReference>
<comment type="caution">
    <text evidence="4">Lacks conserved residue(s) required for the propagation of feature annotation.</text>
</comment>
<keyword evidence="2 4" id="KW-0442">Lipid degradation</keyword>
<keyword evidence="7" id="KW-1185">Reference proteome</keyword>
<dbReference type="InterPro" id="IPR016035">
    <property type="entry name" value="Acyl_Trfase/lysoPLipase"/>
</dbReference>
<dbReference type="EMBL" id="JARPTC010000018">
    <property type="protein sequence ID" value="MDO7788020.1"/>
    <property type="molecule type" value="Genomic_DNA"/>
</dbReference>
<dbReference type="Proteomes" id="UP001172911">
    <property type="component" value="Unassembled WGS sequence"/>
</dbReference>
<comment type="caution">
    <text evidence="6">The sequence shown here is derived from an EMBL/GenBank/DDBJ whole genome shotgun (WGS) entry which is preliminary data.</text>
</comment>
<dbReference type="Gene3D" id="3.40.1090.10">
    <property type="entry name" value="Cytosolic phospholipase A2 catalytic domain"/>
    <property type="match status" value="2"/>
</dbReference>
<dbReference type="PROSITE" id="PS51635">
    <property type="entry name" value="PNPLA"/>
    <property type="match status" value="1"/>
</dbReference>
<evidence type="ECO:0000256" key="1">
    <source>
        <dbReference type="ARBA" id="ARBA00022801"/>
    </source>
</evidence>
<dbReference type="Pfam" id="PF01734">
    <property type="entry name" value="Patatin"/>
    <property type="match status" value="1"/>
</dbReference>
<dbReference type="InterPro" id="IPR050301">
    <property type="entry name" value="NTE"/>
</dbReference>
<evidence type="ECO:0000256" key="3">
    <source>
        <dbReference type="ARBA" id="ARBA00023098"/>
    </source>
</evidence>
<keyword evidence="3 4" id="KW-0443">Lipid metabolism</keyword>
<reference evidence="6" key="2">
    <citation type="submission" date="2023-03" db="EMBL/GenBank/DDBJ databases">
        <authorList>
            <person name="Zhang Z."/>
        </authorList>
    </citation>
    <scope>NUCLEOTIDE SEQUENCE</scope>
    <source>
        <strain evidence="6">DSA</strain>
    </source>
</reference>
<dbReference type="GO" id="GO:0016042">
    <property type="term" value="P:lipid catabolic process"/>
    <property type="evidence" value="ECO:0007669"/>
    <property type="project" value="UniProtKB-UniRule"/>
</dbReference>
<protein>
    <submittedName>
        <fullName evidence="6">Patatin-like phospholipase family protein</fullName>
    </submittedName>
</protein>
<dbReference type="PANTHER" id="PTHR14226:SF76">
    <property type="entry name" value="NTE FAMILY PROTEIN RSSA"/>
    <property type="match status" value="1"/>
</dbReference>
<sequence>MKKIGLALGGGFVRGAAHVGAIKVLEEYGIRPQMIAGTSAGSMVGALYAAGWSVSELEKLVLSLRAGMFIDEFAAVENFFVMTARLFFDFVHIPSPFRSPLGLMRGTKLERFIKEKLKNIKFENGHTELAITTVDINCGTKVIFLSRHTRQRLRAMRDQVFISGIPVWEAVRASTAVPGIFEPKRVKDYLLVDGGLRENVPAQVLKAMGADAVIAIDLGNNGEECRKLRNIIDVMGQTIDIIRTDALEYVLDGNADVRVQPLLKGVGAWDFEKIPSIIAQGEYATRQALPDILRVCGINSVRK</sequence>
<dbReference type="InterPro" id="IPR002641">
    <property type="entry name" value="PNPLA_dom"/>
</dbReference>
<dbReference type="RefSeq" id="WP_304543559.1">
    <property type="nucleotide sequence ID" value="NZ_JARPTC010000018.1"/>
</dbReference>
<feature type="short sequence motif" description="DGA/G" evidence="4">
    <location>
        <begin position="193"/>
        <end position="195"/>
    </location>
</feature>
<feature type="active site" description="Nucleophile" evidence="4">
    <location>
        <position position="39"/>
    </location>
</feature>
<evidence type="ECO:0000313" key="7">
    <source>
        <dbReference type="Proteomes" id="UP001172911"/>
    </source>
</evidence>
<gene>
    <name evidence="6" type="ORF">P6N53_12380</name>
</gene>
<dbReference type="AlphaFoldDB" id="A0AAW7ZFJ9"/>
<dbReference type="CDD" id="cd07205">
    <property type="entry name" value="Pat_PNPLA6_PNPLA7_NTE1_like"/>
    <property type="match status" value="1"/>
</dbReference>
<feature type="active site" description="Proton acceptor" evidence="4">
    <location>
        <position position="193"/>
    </location>
</feature>